<name>A0AAV9KIL1_9SOLN</name>
<keyword evidence="2" id="KW-1185">Reference proteome</keyword>
<reference evidence="1 2" key="1">
    <citation type="submission" date="2023-10" db="EMBL/GenBank/DDBJ databases">
        <title>Genome-Wide Identification Analysis in wild type Solanum Pinnatisectum Reveals Some Genes Defensing Phytophthora Infestans.</title>
        <authorList>
            <person name="Sun C."/>
        </authorList>
    </citation>
    <scope>NUCLEOTIDE SEQUENCE [LARGE SCALE GENOMIC DNA]</scope>
    <source>
        <strain evidence="1">LQN</strain>
        <tissue evidence="1">Leaf</tissue>
    </source>
</reference>
<dbReference type="EMBL" id="JAWPEI010000010">
    <property type="protein sequence ID" value="KAK4713276.1"/>
    <property type="molecule type" value="Genomic_DNA"/>
</dbReference>
<dbReference type="AlphaFoldDB" id="A0AAV9KIL1"/>
<evidence type="ECO:0000313" key="2">
    <source>
        <dbReference type="Proteomes" id="UP001311915"/>
    </source>
</evidence>
<organism evidence="1 2">
    <name type="scientific">Solanum pinnatisectum</name>
    <name type="common">tansyleaf nightshade</name>
    <dbReference type="NCBI Taxonomy" id="50273"/>
    <lineage>
        <taxon>Eukaryota</taxon>
        <taxon>Viridiplantae</taxon>
        <taxon>Streptophyta</taxon>
        <taxon>Embryophyta</taxon>
        <taxon>Tracheophyta</taxon>
        <taxon>Spermatophyta</taxon>
        <taxon>Magnoliopsida</taxon>
        <taxon>eudicotyledons</taxon>
        <taxon>Gunneridae</taxon>
        <taxon>Pentapetalae</taxon>
        <taxon>asterids</taxon>
        <taxon>lamiids</taxon>
        <taxon>Solanales</taxon>
        <taxon>Solanaceae</taxon>
        <taxon>Solanoideae</taxon>
        <taxon>Solaneae</taxon>
        <taxon>Solanum</taxon>
    </lineage>
</organism>
<accession>A0AAV9KIL1</accession>
<sequence length="82" mass="9554">MERLKAAGDMHKERVYGFGLECSVGHQTFEFWGASFSSPVNNDEFVLLHKKLAKINELYLNDKDSTEEEVKCIEEEKKQRDE</sequence>
<dbReference type="Proteomes" id="UP001311915">
    <property type="component" value="Unassembled WGS sequence"/>
</dbReference>
<protein>
    <submittedName>
        <fullName evidence="1">Uncharacterized protein</fullName>
    </submittedName>
</protein>
<evidence type="ECO:0000313" key="1">
    <source>
        <dbReference type="EMBL" id="KAK4713276.1"/>
    </source>
</evidence>
<proteinExistence type="predicted"/>
<gene>
    <name evidence="1" type="ORF">R3W88_019183</name>
</gene>
<comment type="caution">
    <text evidence="1">The sequence shown here is derived from an EMBL/GenBank/DDBJ whole genome shotgun (WGS) entry which is preliminary data.</text>
</comment>